<organism evidence="1 2">
    <name type="scientific">Ketogulonicigenium robustum</name>
    <dbReference type="NCBI Taxonomy" id="92947"/>
    <lineage>
        <taxon>Bacteria</taxon>
        <taxon>Pseudomonadati</taxon>
        <taxon>Pseudomonadota</taxon>
        <taxon>Alphaproteobacteria</taxon>
        <taxon>Rhodobacterales</taxon>
        <taxon>Roseobacteraceae</taxon>
        <taxon>Ketogulonicigenium</taxon>
    </lineage>
</organism>
<gene>
    <name evidence="1" type="ORF">BVG79_p3000009</name>
</gene>
<dbReference type="AlphaFoldDB" id="A0A1W6P3W2"/>
<name>A0A1W6P3W2_9RHOB</name>
<geneLocation type="plasmid" evidence="1">
    <name>unnamed3</name>
</geneLocation>
<keyword evidence="2" id="KW-1185">Reference proteome</keyword>
<sequence>MYFIQRGPVLVILLCGGDKSTQSKDIKQAKVLAAEWKG</sequence>
<evidence type="ECO:0000313" key="2">
    <source>
        <dbReference type="Proteomes" id="UP000242447"/>
    </source>
</evidence>
<dbReference type="EMBL" id="CP019940">
    <property type="protein sequence ID" value="ARO16040.1"/>
    <property type="molecule type" value="Genomic_DNA"/>
</dbReference>
<keyword evidence="1" id="KW-0614">Plasmid</keyword>
<dbReference type="KEGG" id="kro:BVG79_p3000009"/>
<reference evidence="1 2" key="1">
    <citation type="submission" date="2017-02" db="EMBL/GenBank/DDBJ databases">
        <title>Ketogulonicigenium robustum SPU B003 Genome sequencing and assembly.</title>
        <authorList>
            <person name="Li Y."/>
            <person name="Liu L."/>
            <person name="Wang C."/>
            <person name="Zhang M."/>
            <person name="Zhang T."/>
            <person name="Zhang Y."/>
        </authorList>
    </citation>
    <scope>NUCLEOTIDE SEQUENCE [LARGE SCALE GENOMIC DNA]</scope>
    <source>
        <strain evidence="1 2">SPU_B003</strain>
        <plasmid evidence="1 2">unnamed3</plasmid>
    </source>
</reference>
<proteinExistence type="predicted"/>
<evidence type="ECO:0000313" key="1">
    <source>
        <dbReference type="EMBL" id="ARO16040.1"/>
    </source>
</evidence>
<dbReference type="Proteomes" id="UP000242447">
    <property type="component" value="Plasmid unnamed3"/>
</dbReference>
<accession>A0A1W6P3W2</accession>
<evidence type="ECO:0008006" key="3">
    <source>
        <dbReference type="Google" id="ProtNLM"/>
    </source>
</evidence>
<protein>
    <recommendedName>
        <fullName evidence="3">Addiction module killer protein</fullName>
    </recommendedName>
</protein>